<comment type="caution">
    <text evidence="2">The sequence shown here is derived from an EMBL/GenBank/DDBJ whole genome shotgun (WGS) entry which is preliminary data.</text>
</comment>
<accession>A0ABU0K312</accession>
<dbReference type="RefSeq" id="WP_301550460.1">
    <property type="nucleotide sequence ID" value="NZ_JAQRMZ010000001.1"/>
</dbReference>
<dbReference type="Pfam" id="PF22882">
    <property type="entry name" value="GT-D-like"/>
    <property type="match status" value="1"/>
</dbReference>
<dbReference type="GeneID" id="301325709"/>
<protein>
    <recommendedName>
        <fullName evidence="1">GT-D fold-like domain-containing protein</fullName>
    </recommendedName>
</protein>
<organism evidence="2 3">
    <name type="scientific">Guptibacillus hwajinpoensis</name>
    <dbReference type="NCBI Taxonomy" id="208199"/>
    <lineage>
        <taxon>Bacteria</taxon>
        <taxon>Bacillati</taxon>
        <taxon>Bacillota</taxon>
        <taxon>Bacilli</taxon>
        <taxon>Bacillales</taxon>
        <taxon>Guptibacillaceae</taxon>
        <taxon>Guptibacillus</taxon>
    </lineage>
</organism>
<reference evidence="2" key="1">
    <citation type="submission" date="2023-07" db="EMBL/GenBank/DDBJ databases">
        <title>Genomic Encyclopedia of Type Strains, Phase IV (KMG-IV): sequencing the most valuable type-strain genomes for metagenomic binning, comparative biology and taxonomic classification.</title>
        <authorList>
            <person name="Goeker M."/>
        </authorList>
    </citation>
    <scope>NUCLEOTIDE SEQUENCE [LARGE SCALE GENOMIC DNA]</scope>
    <source>
        <strain evidence="2">JSM 076093</strain>
    </source>
</reference>
<dbReference type="InterPro" id="IPR049785">
    <property type="entry name" value="GT-D-like_firm"/>
</dbReference>
<sequence>MKPKMLNSGELMNKILYSLDHQVPLSVVSVGATETFVLAQYHVLSESKFMKHDEARVAKKGKKRGHEHRGIRFPNINARDLAIQALRKVDVVGYNLLLWYDMESGQLTEKVFDHYDIWPKYIFEAHIRRVIMFSQQEKFHQMLQNRKILIVCSYADEVKKALISKLQNKLHFEIVATVKIEEFEDLERSKEEIKQYNFDLCLLAAGINAVILAPFISSNLGKVAFDLGQGMESLITGEIVDEPKGFIENTIGLDNLLKL</sequence>
<evidence type="ECO:0000313" key="3">
    <source>
        <dbReference type="Proteomes" id="UP001226720"/>
    </source>
</evidence>
<feature type="domain" description="GT-D fold-like" evidence="1">
    <location>
        <begin position="6"/>
        <end position="233"/>
    </location>
</feature>
<keyword evidence="3" id="KW-1185">Reference proteome</keyword>
<gene>
    <name evidence="2" type="ORF">QO000_001663</name>
</gene>
<dbReference type="InterPro" id="IPR055171">
    <property type="entry name" value="GT-D-like"/>
</dbReference>
<name>A0ABU0K312_9BACL</name>
<dbReference type="Proteomes" id="UP001226720">
    <property type="component" value="Unassembled WGS sequence"/>
</dbReference>
<dbReference type="NCBIfam" id="NF040628">
    <property type="entry name" value="GT-D_rel"/>
    <property type="match status" value="1"/>
</dbReference>
<dbReference type="EMBL" id="JAUSWM010000002">
    <property type="protein sequence ID" value="MDQ0482694.1"/>
    <property type="molecule type" value="Genomic_DNA"/>
</dbReference>
<evidence type="ECO:0000313" key="2">
    <source>
        <dbReference type="EMBL" id="MDQ0482694.1"/>
    </source>
</evidence>
<evidence type="ECO:0000259" key="1">
    <source>
        <dbReference type="Pfam" id="PF22882"/>
    </source>
</evidence>
<proteinExistence type="predicted"/>